<dbReference type="PANTHER" id="PTHR46797:SF1">
    <property type="entry name" value="METHYLPHOSPHONATE SYNTHASE"/>
    <property type="match status" value="1"/>
</dbReference>
<dbReference type="PROSITE" id="PS50943">
    <property type="entry name" value="HTH_CROC1"/>
    <property type="match status" value="1"/>
</dbReference>
<keyword evidence="4" id="KW-1185">Reference proteome</keyword>
<dbReference type="InterPro" id="IPR010982">
    <property type="entry name" value="Lambda_DNA-bd_dom_sf"/>
</dbReference>
<protein>
    <recommendedName>
        <fullName evidence="2">HTH cro/C1-type domain-containing protein</fullName>
    </recommendedName>
</protein>
<reference evidence="3 4" key="1">
    <citation type="journal article" date="2019" name="Int. J. Syst. Evol. Microbiol.">
        <title>The Global Catalogue of Microorganisms (GCM) 10K type strain sequencing project: providing services to taxonomists for standard genome sequencing and annotation.</title>
        <authorList>
            <consortium name="The Broad Institute Genomics Platform"/>
            <consortium name="The Broad Institute Genome Sequencing Center for Infectious Disease"/>
            <person name="Wu L."/>
            <person name="Ma J."/>
        </authorList>
    </citation>
    <scope>NUCLEOTIDE SEQUENCE [LARGE SCALE GENOMIC DNA]</scope>
    <source>
        <strain evidence="3 4">JCM 12393</strain>
    </source>
</reference>
<comment type="caution">
    <text evidence="3">The sequence shown here is derived from an EMBL/GenBank/DDBJ whole genome shotgun (WGS) entry which is preliminary data.</text>
</comment>
<evidence type="ECO:0000259" key="2">
    <source>
        <dbReference type="PROSITE" id="PS50943"/>
    </source>
</evidence>
<dbReference type="RefSeq" id="WP_344341511.1">
    <property type="nucleotide sequence ID" value="NZ_BAAAKJ010000307.1"/>
</dbReference>
<evidence type="ECO:0000313" key="3">
    <source>
        <dbReference type="EMBL" id="GAA1406339.1"/>
    </source>
</evidence>
<evidence type="ECO:0000313" key="4">
    <source>
        <dbReference type="Proteomes" id="UP001499863"/>
    </source>
</evidence>
<keyword evidence="1" id="KW-0238">DNA-binding</keyword>
<proteinExistence type="predicted"/>
<dbReference type="InterPro" id="IPR050807">
    <property type="entry name" value="TransReg_Diox_bact_type"/>
</dbReference>
<dbReference type="CDD" id="cd00093">
    <property type="entry name" value="HTH_XRE"/>
    <property type="match status" value="1"/>
</dbReference>
<gene>
    <name evidence="3" type="ORF">GCM10009639_54140</name>
</gene>
<dbReference type="Pfam" id="PF01381">
    <property type="entry name" value="HTH_3"/>
    <property type="match status" value="1"/>
</dbReference>
<feature type="domain" description="HTH cro/C1-type" evidence="2">
    <location>
        <begin position="21"/>
        <end position="75"/>
    </location>
</feature>
<name>A0ABN1YDT7_9ACTN</name>
<evidence type="ECO:0000256" key="1">
    <source>
        <dbReference type="ARBA" id="ARBA00023125"/>
    </source>
</evidence>
<dbReference type="Gene3D" id="1.10.260.40">
    <property type="entry name" value="lambda repressor-like DNA-binding domains"/>
    <property type="match status" value="1"/>
</dbReference>
<dbReference type="SUPFAM" id="SSF47413">
    <property type="entry name" value="lambda repressor-like DNA-binding domains"/>
    <property type="match status" value="1"/>
</dbReference>
<dbReference type="SMART" id="SM00530">
    <property type="entry name" value="HTH_XRE"/>
    <property type="match status" value="1"/>
</dbReference>
<dbReference type="InterPro" id="IPR001387">
    <property type="entry name" value="Cro/C1-type_HTH"/>
</dbReference>
<dbReference type="PANTHER" id="PTHR46797">
    <property type="entry name" value="HTH-TYPE TRANSCRIPTIONAL REGULATOR"/>
    <property type="match status" value="1"/>
</dbReference>
<sequence>MSADDQQPDLQQQRWEVGARLRALRLARGLSQIQLQTRSGVDNKTISRYENGHRNAGLDDLTRLAHALEVPVWRFFREP</sequence>
<dbReference type="EMBL" id="BAAAKJ010000307">
    <property type="protein sequence ID" value="GAA1406339.1"/>
    <property type="molecule type" value="Genomic_DNA"/>
</dbReference>
<organism evidence="3 4">
    <name type="scientific">Kitasatospora putterlickiae</name>
    <dbReference type="NCBI Taxonomy" id="221725"/>
    <lineage>
        <taxon>Bacteria</taxon>
        <taxon>Bacillati</taxon>
        <taxon>Actinomycetota</taxon>
        <taxon>Actinomycetes</taxon>
        <taxon>Kitasatosporales</taxon>
        <taxon>Streptomycetaceae</taxon>
        <taxon>Kitasatospora</taxon>
    </lineage>
</organism>
<accession>A0ABN1YDT7</accession>
<dbReference type="Proteomes" id="UP001499863">
    <property type="component" value="Unassembled WGS sequence"/>
</dbReference>